<dbReference type="OrthoDB" id="8197645at2759"/>
<name>A0A8K0GQ73_IGNLU</name>
<evidence type="ECO:0000313" key="1">
    <source>
        <dbReference type="EMBL" id="KAF2905713.1"/>
    </source>
</evidence>
<dbReference type="Proteomes" id="UP000801492">
    <property type="component" value="Unassembled WGS sequence"/>
</dbReference>
<protein>
    <recommendedName>
        <fullName evidence="3">PiggyBac transposable element-derived protein domain-containing protein</fullName>
    </recommendedName>
</protein>
<gene>
    <name evidence="1" type="ORF">ILUMI_00458</name>
</gene>
<organism evidence="1 2">
    <name type="scientific">Ignelater luminosus</name>
    <name type="common">Cucubano</name>
    <name type="synonym">Pyrophorus luminosus</name>
    <dbReference type="NCBI Taxonomy" id="2038154"/>
    <lineage>
        <taxon>Eukaryota</taxon>
        <taxon>Metazoa</taxon>
        <taxon>Ecdysozoa</taxon>
        <taxon>Arthropoda</taxon>
        <taxon>Hexapoda</taxon>
        <taxon>Insecta</taxon>
        <taxon>Pterygota</taxon>
        <taxon>Neoptera</taxon>
        <taxon>Endopterygota</taxon>
        <taxon>Coleoptera</taxon>
        <taxon>Polyphaga</taxon>
        <taxon>Elateriformia</taxon>
        <taxon>Elateroidea</taxon>
        <taxon>Elateridae</taxon>
        <taxon>Agrypninae</taxon>
        <taxon>Pyrophorini</taxon>
        <taxon>Ignelater</taxon>
    </lineage>
</organism>
<dbReference type="EMBL" id="VTPC01000454">
    <property type="protein sequence ID" value="KAF2905713.1"/>
    <property type="molecule type" value="Genomic_DNA"/>
</dbReference>
<dbReference type="AlphaFoldDB" id="A0A8K0GQ73"/>
<evidence type="ECO:0008006" key="3">
    <source>
        <dbReference type="Google" id="ProtNLM"/>
    </source>
</evidence>
<keyword evidence="2" id="KW-1185">Reference proteome</keyword>
<sequence length="166" mass="18706">MMVFQSSPERKQYGITLEEALQIAYSDDLDVDGLYIEPPGASILTDEDSAGEEDNCEIDHLSEKQLAANAKIVLRNTGHKEDVNEDLDLRYSRFPASNYSHSVNKTVVEMFELFIGDEVVHYFYNYSVMLSSQNCPNPNISSDKLRSAIAILILSGDNRLPGKLYY</sequence>
<accession>A0A8K0GQ73</accession>
<proteinExistence type="predicted"/>
<reference evidence="1" key="1">
    <citation type="submission" date="2019-08" db="EMBL/GenBank/DDBJ databases">
        <title>The genome of the North American firefly Photinus pyralis.</title>
        <authorList>
            <consortium name="Photinus pyralis genome working group"/>
            <person name="Fallon T.R."/>
            <person name="Sander Lower S.E."/>
            <person name="Weng J.-K."/>
        </authorList>
    </citation>
    <scope>NUCLEOTIDE SEQUENCE</scope>
    <source>
        <strain evidence="1">TRF0915ILg1</strain>
        <tissue evidence="1">Whole body</tissue>
    </source>
</reference>
<comment type="caution">
    <text evidence="1">The sequence shown here is derived from an EMBL/GenBank/DDBJ whole genome shotgun (WGS) entry which is preliminary data.</text>
</comment>
<evidence type="ECO:0000313" key="2">
    <source>
        <dbReference type="Proteomes" id="UP000801492"/>
    </source>
</evidence>